<evidence type="ECO:0000313" key="2">
    <source>
        <dbReference type="Proteomes" id="UP001418444"/>
    </source>
</evidence>
<dbReference type="GO" id="GO:0016787">
    <property type="term" value="F:hydrolase activity"/>
    <property type="evidence" value="ECO:0007669"/>
    <property type="project" value="UniProtKB-KW"/>
</dbReference>
<dbReference type="SUPFAM" id="SSF53474">
    <property type="entry name" value="alpha/beta-Hydrolases"/>
    <property type="match status" value="1"/>
</dbReference>
<keyword evidence="2" id="KW-1185">Reference proteome</keyword>
<name>A0ABP7P6A9_9ACTN</name>
<protein>
    <submittedName>
        <fullName evidence="1">Alpha/beta hydrolase</fullName>
    </submittedName>
</protein>
<dbReference type="Gene3D" id="3.40.50.1820">
    <property type="entry name" value="alpha/beta hydrolase"/>
    <property type="match status" value="1"/>
</dbReference>
<dbReference type="RefSeq" id="WP_344783306.1">
    <property type="nucleotide sequence ID" value="NZ_BAAAZW010000005.1"/>
</dbReference>
<dbReference type="EMBL" id="BAAAZW010000005">
    <property type="protein sequence ID" value="GAA3960467.1"/>
    <property type="molecule type" value="Genomic_DNA"/>
</dbReference>
<dbReference type="InterPro" id="IPR029058">
    <property type="entry name" value="AB_hydrolase_fold"/>
</dbReference>
<gene>
    <name evidence="1" type="ORF">GCM10022231_20540</name>
</gene>
<evidence type="ECO:0000313" key="1">
    <source>
        <dbReference type="EMBL" id="GAA3960467.1"/>
    </source>
</evidence>
<sequence length="234" mass="24001">MPAVIMMAGTGSDDDYLRRSFGPAVSSAGGELLALPPSAHLIDDYRRALDEAAARAVGTGRPFLVGGVSLGAVVALRWALDSEGHGCAGVLAALPPWSGPVRSSVAAASARLTADAIENDGLESAIEAMSATSPAWLAAELSRSWRALADRDLVGQLRIAAACDAPEPGEIAGLRVPLAVVAAPDDPLHPIGVARAWAGAAPRAALEECPLTEWGPEPARLGHAMAVAWRRLGD</sequence>
<accession>A0ABP7P6A9</accession>
<comment type="caution">
    <text evidence="1">The sequence shown here is derived from an EMBL/GenBank/DDBJ whole genome shotgun (WGS) entry which is preliminary data.</text>
</comment>
<organism evidence="1 2">
    <name type="scientific">Gordonia caeni</name>
    <dbReference type="NCBI Taxonomy" id="1007097"/>
    <lineage>
        <taxon>Bacteria</taxon>
        <taxon>Bacillati</taxon>
        <taxon>Actinomycetota</taxon>
        <taxon>Actinomycetes</taxon>
        <taxon>Mycobacteriales</taxon>
        <taxon>Gordoniaceae</taxon>
        <taxon>Gordonia</taxon>
    </lineage>
</organism>
<reference evidence="2" key="1">
    <citation type="journal article" date="2019" name="Int. J. Syst. Evol. Microbiol.">
        <title>The Global Catalogue of Microorganisms (GCM) 10K type strain sequencing project: providing services to taxonomists for standard genome sequencing and annotation.</title>
        <authorList>
            <consortium name="The Broad Institute Genomics Platform"/>
            <consortium name="The Broad Institute Genome Sequencing Center for Infectious Disease"/>
            <person name="Wu L."/>
            <person name="Ma J."/>
        </authorList>
    </citation>
    <scope>NUCLEOTIDE SEQUENCE [LARGE SCALE GENOMIC DNA]</scope>
    <source>
        <strain evidence="2">JCM 16923</strain>
    </source>
</reference>
<proteinExistence type="predicted"/>
<keyword evidence="1" id="KW-0378">Hydrolase</keyword>
<dbReference type="Proteomes" id="UP001418444">
    <property type="component" value="Unassembled WGS sequence"/>
</dbReference>